<evidence type="ECO:0000313" key="1">
    <source>
        <dbReference type="EMBL" id="GAA3685672.1"/>
    </source>
</evidence>
<accession>A0ABP7CB50</accession>
<organism evidence="1 2">
    <name type="scientific">Nonomuraea antimicrobica</name>
    <dbReference type="NCBI Taxonomy" id="561173"/>
    <lineage>
        <taxon>Bacteria</taxon>
        <taxon>Bacillati</taxon>
        <taxon>Actinomycetota</taxon>
        <taxon>Actinomycetes</taxon>
        <taxon>Streptosporangiales</taxon>
        <taxon>Streptosporangiaceae</taxon>
        <taxon>Nonomuraea</taxon>
    </lineage>
</organism>
<gene>
    <name evidence="1" type="ORF">GCM10022224_058070</name>
</gene>
<dbReference type="RefSeq" id="WP_344885035.1">
    <property type="nucleotide sequence ID" value="NZ_BAAAZP010000102.1"/>
</dbReference>
<name>A0ABP7CB50_9ACTN</name>
<evidence type="ECO:0000313" key="2">
    <source>
        <dbReference type="Proteomes" id="UP001500902"/>
    </source>
</evidence>
<keyword evidence="2" id="KW-1185">Reference proteome</keyword>
<comment type="caution">
    <text evidence="1">The sequence shown here is derived from an EMBL/GenBank/DDBJ whole genome shotgun (WGS) entry which is preliminary data.</text>
</comment>
<proteinExistence type="predicted"/>
<dbReference type="EMBL" id="BAAAZP010000102">
    <property type="protein sequence ID" value="GAA3685672.1"/>
    <property type="molecule type" value="Genomic_DNA"/>
</dbReference>
<protein>
    <recommendedName>
        <fullName evidence="3">Immunity protein Imm1</fullName>
    </recommendedName>
</protein>
<sequence>MEWLVAIVTSVVGTLAGKIPELIIDHVRNRRAAEEQALVDQQASVNQVAEERLETSRQSFAREQHERDLLLERYRLRNAHYPLGLVGRLQHKTPNFRPSVLISPVPAGGRLAGNRVPGLVHEALRGVSAFAKFADLHTGSFVSDNGVPRAITGSVGAEEIGALEFPGQPAIILYFERDGDTLSAFAFLNSLFPTVDGSLGFSLRVASFGWDQAPGARHSLPGDGDLPTWQYINLAAAPQPEDRVVAAVIAWFVLACLDSHWQARGVHDADLLGEVLQAAPDTAQTVPTPPEEPPLGEVFGYRLETELGELIHAGYEPEVAAFTDQQVAVIVELEDSQVALIVTADYPATPPLVLVQSGAEGERLDLDESGWSPDRTLLEIVESLR</sequence>
<dbReference type="Proteomes" id="UP001500902">
    <property type="component" value="Unassembled WGS sequence"/>
</dbReference>
<evidence type="ECO:0008006" key="3">
    <source>
        <dbReference type="Google" id="ProtNLM"/>
    </source>
</evidence>
<reference evidence="2" key="1">
    <citation type="journal article" date="2019" name="Int. J. Syst. Evol. Microbiol.">
        <title>The Global Catalogue of Microorganisms (GCM) 10K type strain sequencing project: providing services to taxonomists for standard genome sequencing and annotation.</title>
        <authorList>
            <consortium name="The Broad Institute Genomics Platform"/>
            <consortium name="The Broad Institute Genome Sequencing Center for Infectious Disease"/>
            <person name="Wu L."/>
            <person name="Ma J."/>
        </authorList>
    </citation>
    <scope>NUCLEOTIDE SEQUENCE [LARGE SCALE GENOMIC DNA]</scope>
    <source>
        <strain evidence="2">JCM 16904</strain>
    </source>
</reference>